<comment type="caution">
    <text evidence="1">The sequence shown here is derived from an EMBL/GenBank/DDBJ whole genome shotgun (WGS) entry which is preliminary data.</text>
</comment>
<dbReference type="Proteomes" id="UP000321405">
    <property type="component" value="Unassembled WGS sequence"/>
</dbReference>
<dbReference type="RefSeq" id="WP_186807615.1">
    <property type="nucleotide sequence ID" value="NZ_BJVC01000001.1"/>
</dbReference>
<keyword evidence="2" id="KW-1185">Reference proteome</keyword>
<evidence type="ECO:0000313" key="1">
    <source>
        <dbReference type="EMBL" id="GEL01047.1"/>
    </source>
</evidence>
<protein>
    <submittedName>
        <fullName evidence="1">Uncharacterized protein</fullName>
    </submittedName>
</protein>
<reference evidence="1 2" key="1">
    <citation type="submission" date="2019-07" db="EMBL/GenBank/DDBJ databases">
        <title>Whole genome shotgun sequence of Swaminathania salitolerans NBRC 104436.</title>
        <authorList>
            <person name="Hosoyama A."/>
            <person name="Uohara A."/>
            <person name="Ohji S."/>
            <person name="Ichikawa N."/>
        </authorList>
    </citation>
    <scope>NUCLEOTIDE SEQUENCE [LARGE SCALE GENOMIC DNA]</scope>
    <source>
        <strain evidence="1 2">NBRC 104436</strain>
    </source>
</reference>
<evidence type="ECO:0000313" key="2">
    <source>
        <dbReference type="Proteomes" id="UP000321405"/>
    </source>
</evidence>
<dbReference type="EMBL" id="BJVC01000001">
    <property type="protein sequence ID" value="GEL01047.1"/>
    <property type="molecule type" value="Genomic_DNA"/>
</dbReference>
<proteinExistence type="predicted"/>
<gene>
    <name evidence="1" type="ORF">SSA02_02100</name>
</gene>
<dbReference type="AlphaFoldDB" id="A0A511BL30"/>
<name>A0A511BL30_9PROT</name>
<accession>A0A511BL30</accession>
<organism evidence="1 2">
    <name type="scientific">Swaminathania salitolerans</name>
    <dbReference type="NCBI Taxonomy" id="182838"/>
    <lineage>
        <taxon>Bacteria</taxon>
        <taxon>Pseudomonadati</taxon>
        <taxon>Pseudomonadota</taxon>
        <taxon>Alphaproteobacteria</taxon>
        <taxon>Acetobacterales</taxon>
        <taxon>Acetobacteraceae</taxon>
        <taxon>Swaminathania</taxon>
    </lineage>
</organism>
<sequence>MVDPFTRATTRRPVSAFLSTYQLTGDLPQALIAAALPVLSTLLNRTREGNAHV</sequence>